<evidence type="ECO:0000256" key="6">
    <source>
        <dbReference type="ARBA" id="ARBA00023015"/>
    </source>
</evidence>
<keyword evidence="7" id="KW-0238">DNA-binding</keyword>
<dbReference type="GO" id="GO:0043565">
    <property type="term" value="F:sequence-specific DNA binding"/>
    <property type="evidence" value="ECO:0007669"/>
    <property type="project" value="InterPro"/>
</dbReference>
<keyword evidence="8" id="KW-0804">Transcription</keyword>
<evidence type="ECO:0000256" key="9">
    <source>
        <dbReference type="ARBA" id="ARBA00024867"/>
    </source>
</evidence>
<evidence type="ECO:0000256" key="4">
    <source>
        <dbReference type="ARBA" id="ARBA00022553"/>
    </source>
</evidence>
<keyword evidence="6" id="KW-0805">Transcription regulation</keyword>
<dbReference type="GO" id="GO:0005737">
    <property type="term" value="C:cytoplasm"/>
    <property type="evidence" value="ECO:0007669"/>
    <property type="project" value="UniProtKB-SubCell"/>
</dbReference>
<keyword evidence="14" id="KW-1185">Reference proteome</keyword>
<feature type="modified residue" description="4-aspartylphosphate" evidence="10">
    <location>
        <position position="55"/>
    </location>
</feature>
<evidence type="ECO:0000256" key="10">
    <source>
        <dbReference type="PROSITE-ProRule" id="PRU00169"/>
    </source>
</evidence>
<dbReference type="AlphaFoldDB" id="A0AB73T0Z2"/>
<dbReference type="Pfam" id="PF12833">
    <property type="entry name" value="HTH_18"/>
    <property type="match status" value="1"/>
</dbReference>
<sequence>MLKLIIADDERVIRETISRLIDWESIGVEVVGLCKNGIEAYNMILDESPDIVMTDIRMPGLTGLELVREISQSDQRIQFIILSGYEDFEYAREAMKYGIRHYLLKPCNEEKIKESILKAGEDCREARRRLAEKEQQSLMTKTIRQDIVYHLLMDGISLKHEKDDGLKKRLAELEEFYGQYADFYQHPCRLYYVYFLEQQYLEKLLGRLRQNEDKSQKQNIFYGVYVKNTLLLFCYEALDTGGLKAECGEASDSVTVEESAYSTLLELLEAVLVRIRRYDTIYAIHNFKPISILNNQNILPHIQNIYLQLEKSKGDDAGKLCAELRLMAEGATQADFLKMLGSSICIHLPTIVACSSVEVAELMKEINQSEDIEQLRIMTADIISRIENELCLTGQEYGVLVDKVMAYVEEHLSDKNLTLKKIAEQHLYMNVDYVSRQFRRITGIKFSQYLSDQRVKRAKELLMDAGTGKIQYVAEQVGCGNNPQYFSQIFKKSVGVTPGKWASQMQNK</sequence>
<reference evidence="13 14" key="1">
    <citation type="submission" date="2018-05" db="EMBL/GenBank/DDBJ databases">
        <authorList>
            <person name="Goeker M."/>
            <person name="Huntemann M."/>
            <person name="Clum A."/>
            <person name="Pillay M."/>
            <person name="Palaniappan K."/>
            <person name="Varghese N."/>
            <person name="Mikhailova N."/>
            <person name="Stamatis D."/>
            <person name="Reddy T."/>
            <person name="Daum C."/>
            <person name="Shapiro N."/>
            <person name="Ivanova N."/>
            <person name="Kyrpides N."/>
            <person name="Woyke T."/>
        </authorList>
    </citation>
    <scope>NUCLEOTIDE SEQUENCE [LARGE SCALE GENOMIC DNA]</scope>
    <source>
        <strain evidence="13 14">DSM 26524</strain>
    </source>
</reference>
<feature type="domain" description="HTH araC/xylS-type" evidence="11">
    <location>
        <begin position="402"/>
        <end position="504"/>
    </location>
</feature>
<evidence type="ECO:0000256" key="5">
    <source>
        <dbReference type="ARBA" id="ARBA00023012"/>
    </source>
</evidence>
<dbReference type="InterPro" id="IPR011006">
    <property type="entry name" value="CheY-like_superfamily"/>
</dbReference>
<gene>
    <name evidence="13" type="ORF">C7383_11134</name>
</gene>
<proteinExistence type="predicted"/>
<dbReference type="GO" id="GO:0003700">
    <property type="term" value="F:DNA-binding transcription factor activity"/>
    <property type="evidence" value="ECO:0007669"/>
    <property type="project" value="InterPro"/>
</dbReference>
<dbReference type="Proteomes" id="UP000245412">
    <property type="component" value="Unassembled WGS sequence"/>
</dbReference>
<protein>
    <recommendedName>
        <fullName evidence="2">Stage 0 sporulation protein A homolog</fullName>
    </recommendedName>
</protein>
<evidence type="ECO:0000256" key="3">
    <source>
        <dbReference type="ARBA" id="ARBA00022490"/>
    </source>
</evidence>
<dbReference type="RefSeq" id="WP_109747505.1">
    <property type="nucleotide sequence ID" value="NZ_JANKBI010000011.1"/>
</dbReference>
<dbReference type="PANTHER" id="PTHR42713:SF3">
    <property type="entry name" value="TRANSCRIPTIONAL REGULATORY PROTEIN HPTR"/>
    <property type="match status" value="1"/>
</dbReference>
<evidence type="ECO:0000256" key="8">
    <source>
        <dbReference type="ARBA" id="ARBA00023163"/>
    </source>
</evidence>
<name>A0AB73T0Z2_9FIRM</name>
<dbReference type="PROSITE" id="PS01124">
    <property type="entry name" value="HTH_ARAC_FAMILY_2"/>
    <property type="match status" value="1"/>
</dbReference>
<keyword evidence="4 10" id="KW-0597">Phosphoprotein</keyword>
<organism evidence="13 14">
    <name type="scientific">Murimonas intestini</name>
    <dbReference type="NCBI Taxonomy" id="1337051"/>
    <lineage>
        <taxon>Bacteria</taxon>
        <taxon>Bacillati</taxon>
        <taxon>Bacillota</taxon>
        <taxon>Clostridia</taxon>
        <taxon>Lachnospirales</taxon>
        <taxon>Lachnospiraceae</taxon>
        <taxon>Murimonas</taxon>
    </lineage>
</organism>
<evidence type="ECO:0000259" key="12">
    <source>
        <dbReference type="PROSITE" id="PS50110"/>
    </source>
</evidence>
<dbReference type="Gene3D" id="3.40.50.2300">
    <property type="match status" value="1"/>
</dbReference>
<dbReference type="SUPFAM" id="SSF52172">
    <property type="entry name" value="CheY-like"/>
    <property type="match status" value="1"/>
</dbReference>
<evidence type="ECO:0000313" key="14">
    <source>
        <dbReference type="Proteomes" id="UP000245412"/>
    </source>
</evidence>
<dbReference type="SMART" id="SM00448">
    <property type="entry name" value="REC"/>
    <property type="match status" value="1"/>
</dbReference>
<accession>A0AB73T0Z2</accession>
<dbReference type="Gene3D" id="1.10.10.60">
    <property type="entry name" value="Homeodomain-like"/>
    <property type="match status" value="2"/>
</dbReference>
<dbReference type="GO" id="GO:0000160">
    <property type="term" value="P:phosphorelay signal transduction system"/>
    <property type="evidence" value="ECO:0007669"/>
    <property type="project" value="UniProtKB-KW"/>
</dbReference>
<evidence type="ECO:0000313" key="13">
    <source>
        <dbReference type="EMBL" id="PWJ73704.1"/>
    </source>
</evidence>
<dbReference type="InterPro" id="IPR001789">
    <property type="entry name" value="Sig_transdc_resp-reg_receiver"/>
</dbReference>
<dbReference type="EMBL" id="QGGY01000011">
    <property type="protein sequence ID" value="PWJ73704.1"/>
    <property type="molecule type" value="Genomic_DNA"/>
</dbReference>
<dbReference type="InterPro" id="IPR051552">
    <property type="entry name" value="HptR"/>
</dbReference>
<dbReference type="SUPFAM" id="SSF46689">
    <property type="entry name" value="Homeodomain-like"/>
    <property type="match status" value="1"/>
</dbReference>
<keyword evidence="3" id="KW-0963">Cytoplasm</keyword>
<comment type="function">
    <text evidence="9">May play the central regulatory role in sporulation. It may be an element of the effector pathway responsible for the activation of sporulation genes in response to nutritional stress. Spo0A may act in concert with spo0H (a sigma factor) to control the expression of some genes that are critical to the sporulation process.</text>
</comment>
<feature type="domain" description="Response regulatory" evidence="12">
    <location>
        <begin position="3"/>
        <end position="120"/>
    </location>
</feature>
<evidence type="ECO:0000256" key="2">
    <source>
        <dbReference type="ARBA" id="ARBA00018672"/>
    </source>
</evidence>
<comment type="caution">
    <text evidence="13">The sequence shown here is derived from an EMBL/GenBank/DDBJ whole genome shotgun (WGS) entry which is preliminary data.</text>
</comment>
<dbReference type="SMART" id="SM00342">
    <property type="entry name" value="HTH_ARAC"/>
    <property type="match status" value="1"/>
</dbReference>
<comment type="subcellular location">
    <subcellularLocation>
        <location evidence="1">Cytoplasm</location>
    </subcellularLocation>
</comment>
<dbReference type="PROSITE" id="PS50110">
    <property type="entry name" value="RESPONSE_REGULATORY"/>
    <property type="match status" value="1"/>
</dbReference>
<dbReference type="InterPro" id="IPR009057">
    <property type="entry name" value="Homeodomain-like_sf"/>
</dbReference>
<dbReference type="InterPro" id="IPR018060">
    <property type="entry name" value="HTH_AraC"/>
</dbReference>
<evidence type="ECO:0000256" key="1">
    <source>
        <dbReference type="ARBA" id="ARBA00004496"/>
    </source>
</evidence>
<evidence type="ECO:0000256" key="7">
    <source>
        <dbReference type="ARBA" id="ARBA00023125"/>
    </source>
</evidence>
<evidence type="ECO:0000259" key="11">
    <source>
        <dbReference type="PROSITE" id="PS01124"/>
    </source>
</evidence>
<dbReference type="Pfam" id="PF00072">
    <property type="entry name" value="Response_reg"/>
    <property type="match status" value="1"/>
</dbReference>
<dbReference type="PANTHER" id="PTHR42713">
    <property type="entry name" value="HISTIDINE KINASE-RELATED"/>
    <property type="match status" value="1"/>
</dbReference>
<dbReference type="CDD" id="cd17536">
    <property type="entry name" value="REC_YesN-like"/>
    <property type="match status" value="1"/>
</dbReference>
<keyword evidence="5" id="KW-0902">Two-component regulatory system</keyword>